<reference evidence="2 3" key="1">
    <citation type="journal article" date="2014" name="Int. J. Syst. Evol. Microbiol.">
        <title>Complete genome sequence of Corynebacterium casei LMG S-19264T (=DSM 44701T), isolated from a smear-ripened cheese.</title>
        <authorList>
            <consortium name="US DOE Joint Genome Institute (JGI-PGF)"/>
            <person name="Walter F."/>
            <person name="Albersmeier A."/>
            <person name="Kalinowski J."/>
            <person name="Ruckert C."/>
        </authorList>
    </citation>
    <scope>NUCLEOTIDE SEQUENCE [LARGE SCALE GENOMIC DNA]</scope>
    <source>
        <strain evidence="2 3">NBRC 110095</strain>
    </source>
</reference>
<dbReference type="Proteomes" id="UP001156870">
    <property type="component" value="Unassembled WGS sequence"/>
</dbReference>
<evidence type="ECO:0000313" key="2">
    <source>
        <dbReference type="EMBL" id="GLS26398.1"/>
    </source>
</evidence>
<comment type="caution">
    <text evidence="2">The sequence shown here is derived from an EMBL/GenBank/DDBJ whole genome shotgun (WGS) entry which is preliminary data.</text>
</comment>
<keyword evidence="1" id="KW-0732">Signal</keyword>
<dbReference type="RefSeq" id="WP_232594724.1">
    <property type="nucleotide sequence ID" value="NZ_BSPD01000045.1"/>
</dbReference>
<keyword evidence="3" id="KW-1185">Reference proteome</keyword>
<dbReference type="AlphaFoldDB" id="A0AA37T7D0"/>
<gene>
    <name evidence="2" type="ORF">GCM10007877_21130</name>
</gene>
<evidence type="ECO:0000313" key="3">
    <source>
        <dbReference type="Proteomes" id="UP001156870"/>
    </source>
</evidence>
<dbReference type="EMBL" id="BSPD01000045">
    <property type="protein sequence ID" value="GLS26398.1"/>
    <property type="molecule type" value="Genomic_DNA"/>
</dbReference>
<protein>
    <recommendedName>
        <fullName evidence="4">DUF5723 domain-containing protein</fullName>
    </recommendedName>
</protein>
<evidence type="ECO:0008006" key="4">
    <source>
        <dbReference type="Google" id="ProtNLM"/>
    </source>
</evidence>
<organism evidence="2 3">
    <name type="scientific">Marinibactrum halimedae</name>
    <dbReference type="NCBI Taxonomy" id="1444977"/>
    <lineage>
        <taxon>Bacteria</taxon>
        <taxon>Pseudomonadati</taxon>
        <taxon>Pseudomonadota</taxon>
        <taxon>Gammaproteobacteria</taxon>
        <taxon>Cellvibrionales</taxon>
        <taxon>Cellvibrionaceae</taxon>
        <taxon>Marinibactrum</taxon>
    </lineage>
</organism>
<proteinExistence type="predicted"/>
<accession>A0AA37T7D0</accession>
<feature type="signal peptide" evidence="1">
    <location>
        <begin position="1"/>
        <end position="27"/>
    </location>
</feature>
<feature type="chain" id="PRO_5041457527" description="DUF5723 domain-containing protein" evidence="1">
    <location>
        <begin position="28"/>
        <end position="375"/>
    </location>
</feature>
<sequence length="375" mass="42836">MRINKVFSGCVVLLAISKVVISTHVYAADLFSSSDYSVYVNVHSVSYSEPAPIKQMIDSLEGDPIEHGEFAFSHNQIELGGSIGAWKIGVFKRIDYFLEFTSDTAEVVYLNENDLSLESGKVYQINLEPNTLESTGLGVEYDWSFPESWTFTQQLNLQTRINYFRAEEIHHGRLWGQLSADPETDFSGDLFLDYDYTEDSLLDRPPEEGDGQGVGVDVQMIWKPNEQWQLQFIGKDIWTYIRWSELTYTEASATSNRIQFDDQGRISSIPLLSGREWYRDVVQRLPHQISTSMTYQVNPNWGLKGTSFFYDKYHFPIMALQYKTDIGSLELEYNTKAEAIGIGFHSPIFFLRIAMDDHWEAAKSATLSTGLTLSF</sequence>
<name>A0AA37T7D0_9GAMM</name>
<evidence type="ECO:0000256" key="1">
    <source>
        <dbReference type="SAM" id="SignalP"/>
    </source>
</evidence>